<dbReference type="EMBL" id="CAFBMX010000006">
    <property type="protein sequence ID" value="CAB4935199.1"/>
    <property type="molecule type" value="Genomic_DNA"/>
</dbReference>
<dbReference type="Pfam" id="PF00190">
    <property type="entry name" value="Cupin_1"/>
    <property type="match status" value="1"/>
</dbReference>
<proteinExistence type="predicted"/>
<evidence type="ECO:0000259" key="4">
    <source>
        <dbReference type="Pfam" id="PF07883"/>
    </source>
</evidence>
<evidence type="ECO:0000313" key="5">
    <source>
        <dbReference type="EMBL" id="CAB4935199.1"/>
    </source>
</evidence>
<dbReference type="Gene3D" id="2.60.120.10">
    <property type="entry name" value="Jelly Rolls"/>
    <property type="match status" value="2"/>
</dbReference>
<dbReference type="InterPro" id="IPR011051">
    <property type="entry name" value="RmlC_Cupin_sf"/>
</dbReference>
<evidence type="ECO:0000259" key="3">
    <source>
        <dbReference type="Pfam" id="PF00190"/>
    </source>
</evidence>
<keyword evidence="1" id="KW-0479">Metal-binding</keyword>
<dbReference type="SUPFAM" id="SSF51182">
    <property type="entry name" value="RmlC-like cupins"/>
    <property type="match status" value="2"/>
</dbReference>
<dbReference type="AlphaFoldDB" id="A0A6J7IWG3"/>
<name>A0A6J7IWG3_9ZZZZ</name>
<feature type="domain" description="Cupin type-2" evidence="4">
    <location>
        <begin position="39"/>
        <end position="100"/>
    </location>
</feature>
<dbReference type="InterPro" id="IPR014710">
    <property type="entry name" value="RmlC-like_jellyroll"/>
</dbReference>
<sequence>MICHWDEVEPFEVQLEQLRGRRRRLAPAAGAPRLGLSRYEMGPGERAVPLHVHADEEEFFVVLRGSGLAIENDHAHAISAGDVLFYAAGDVAHTMVAGDDGLDVLAFGSGSDTHLVHLPRAGAMWLGTRWLPLDGPNPFKLEDAVGPLAIPEPGPRSSSTLAIDDVPARPRRRGDVGQQARYIGLALGARRSGLSETTVDAGMRSNPPHCHSSEDELFVVVGGDGQLELLHPNGSDESYPVRVGSVISRPAGTGIAHSFVAGPEGLALLGHSTLDPGDIVFFPRSQKIIIRGLRTIMRIEAVDFWDGEE</sequence>
<dbReference type="GO" id="GO:0046872">
    <property type="term" value="F:metal ion binding"/>
    <property type="evidence" value="ECO:0007669"/>
    <property type="project" value="UniProtKB-KW"/>
</dbReference>
<feature type="region of interest" description="Disordered" evidence="2">
    <location>
        <begin position="150"/>
        <end position="176"/>
    </location>
</feature>
<evidence type="ECO:0000256" key="1">
    <source>
        <dbReference type="ARBA" id="ARBA00022723"/>
    </source>
</evidence>
<dbReference type="InterPro" id="IPR013096">
    <property type="entry name" value="Cupin_2"/>
</dbReference>
<dbReference type="InterPro" id="IPR051610">
    <property type="entry name" value="GPI/OXD"/>
</dbReference>
<organism evidence="5">
    <name type="scientific">freshwater metagenome</name>
    <dbReference type="NCBI Taxonomy" id="449393"/>
    <lineage>
        <taxon>unclassified sequences</taxon>
        <taxon>metagenomes</taxon>
        <taxon>ecological metagenomes</taxon>
    </lineage>
</organism>
<feature type="domain" description="Cupin type-1" evidence="3">
    <location>
        <begin position="206"/>
        <end position="281"/>
    </location>
</feature>
<dbReference type="PANTHER" id="PTHR35848:SF6">
    <property type="entry name" value="CUPIN TYPE-2 DOMAIN-CONTAINING PROTEIN"/>
    <property type="match status" value="1"/>
</dbReference>
<protein>
    <submittedName>
        <fullName evidence="5">Unannotated protein</fullName>
    </submittedName>
</protein>
<dbReference type="Pfam" id="PF07883">
    <property type="entry name" value="Cupin_2"/>
    <property type="match status" value="1"/>
</dbReference>
<evidence type="ECO:0000256" key="2">
    <source>
        <dbReference type="SAM" id="MobiDB-lite"/>
    </source>
</evidence>
<dbReference type="InterPro" id="IPR006045">
    <property type="entry name" value="Cupin_1"/>
</dbReference>
<dbReference type="PANTHER" id="PTHR35848">
    <property type="entry name" value="OXALATE-BINDING PROTEIN"/>
    <property type="match status" value="1"/>
</dbReference>
<gene>
    <name evidence="5" type="ORF">UFOPK3674_01432</name>
</gene>
<reference evidence="5" key="1">
    <citation type="submission" date="2020-05" db="EMBL/GenBank/DDBJ databases">
        <authorList>
            <person name="Chiriac C."/>
            <person name="Salcher M."/>
            <person name="Ghai R."/>
            <person name="Kavagutti S V."/>
        </authorList>
    </citation>
    <scope>NUCLEOTIDE SEQUENCE</scope>
</reference>
<accession>A0A6J7IWG3</accession>